<evidence type="ECO:0000313" key="1">
    <source>
        <dbReference type="EMBL" id="VDZ94349.1"/>
    </source>
</evidence>
<dbReference type="Gene3D" id="1.10.3100.10">
    <property type="entry name" value="Putative cytoplasmic protein"/>
    <property type="match status" value="1"/>
</dbReference>
<name>A0A447MTG4_SALET</name>
<dbReference type="Proteomes" id="UP000282086">
    <property type="component" value="Chromosome"/>
</dbReference>
<proteinExistence type="predicted"/>
<dbReference type="EMBL" id="LR134140">
    <property type="protein sequence ID" value="VDZ94349.1"/>
    <property type="molecule type" value="Genomic_DNA"/>
</dbReference>
<dbReference type="GO" id="GO:0003677">
    <property type="term" value="F:DNA binding"/>
    <property type="evidence" value="ECO:0007669"/>
    <property type="project" value="InterPro"/>
</dbReference>
<dbReference type="SUPFAM" id="SSF47413">
    <property type="entry name" value="lambda repressor-like DNA-binding domains"/>
    <property type="match status" value="1"/>
</dbReference>
<dbReference type="AlphaFoldDB" id="A0A447MTG4"/>
<evidence type="ECO:0000313" key="2">
    <source>
        <dbReference type="Proteomes" id="UP000282086"/>
    </source>
</evidence>
<protein>
    <submittedName>
        <fullName evidence="1">Putative cytoplasmic protein</fullName>
    </submittedName>
</protein>
<dbReference type="InterPro" id="IPR027910">
    <property type="entry name" value="YdiL_sf"/>
</dbReference>
<dbReference type="InterPro" id="IPR010982">
    <property type="entry name" value="Lambda_DNA-bd_dom_sf"/>
</dbReference>
<gene>
    <name evidence="1" type="primary">SBOV13601</name>
    <name evidence="1" type="ORF">NCTC129_00428</name>
</gene>
<reference evidence="1 2" key="1">
    <citation type="submission" date="2018-12" db="EMBL/GenBank/DDBJ databases">
        <authorList>
            <consortium name="Pathogen Informatics"/>
        </authorList>
    </citation>
    <scope>NUCLEOTIDE SEQUENCE [LARGE SCALE GENOMIC DNA]</scope>
    <source>
        <strain evidence="1 2">NCTC129</strain>
    </source>
</reference>
<sequence>MTIEECTIYITQDNNSATWQRWEAGDIPISPEIIARLKEMKARRQRRINAIVDKINNRIGNNTMRYFPDLSSFQSIYTEGDLSSGKFINLLLPNFSHMIWSGCVRRKLYRRIVLIPDRKPHNHDIDLSPYPICFLPVYTTVTFRRHL</sequence>
<organism evidence="1 2">
    <name type="scientific">Salmonella enterica I</name>
    <dbReference type="NCBI Taxonomy" id="59201"/>
    <lineage>
        <taxon>Bacteria</taxon>
        <taxon>Pseudomonadati</taxon>
        <taxon>Pseudomonadota</taxon>
        <taxon>Gammaproteobacteria</taxon>
        <taxon>Enterobacterales</taxon>
        <taxon>Enterobacteriaceae</taxon>
        <taxon>Salmonella</taxon>
    </lineage>
</organism>
<dbReference type="InterPro" id="IPR015060">
    <property type="entry name" value="Aca2_YdiL-like"/>
</dbReference>
<dbReference type="Pfam" id="PF08965">
    <property type="entry name" value="Aca2_YdiL"/>
    <property type="match status" value="1"/>
</dbReference>
<accession>A0A447MTG4</accession>